<dbReference type="Pfam" id="PF13190">
    <property type="entry name" value="PDGLE"/>
    <property type="match status" value="1"/>
</dbReference>
<comment type="caution">
    <text evidence="8">The sequence shown here is derived from an EMBL/GenBank/DDBJ whole genome shotgun (WGS) entry which is preliminary data.</text>
</comment>
<evidence type="ECO:0000313" key="9">
    <source>
        <dbReference type="Proteomes" id="UP000825933"/>
    </source>
</evidence>
<dbReference type="GO" id="GO:0005886">
    <property type="term" value="C:plasma membrane"/>
    <property type="evidence" value="ECO:0007669"/>
    <property type="project" value="UniProtKB-SubCell"/>
</dbReference>
<sequence length="101" mass="10697">MKPNDRNLIVVGVTLCIIIAIMAPFIASTNPDGLEKTTEQIPTNGESGIYQAPLADYKVPFLGDGPYSGVAALALGVLIVLGLGYLGAFIIKRRKPPEISK</sequence>
<organism evidence="8 9">
    <name type="scientific">Methanobacterium spitsbergense</name>
    <dbReference type="NCBI Taxonomy" id="2874285"/>
    <lineage>
        <taxon>Archaea</taxon>
        <taxon>Methanobacteriati</taxon>
        <taxon>Methanobacteriota</taxon>
        <taxon>Methanomada group</taxon>
        <taxon>Methanobacteria</taxon>
        <taxon>Methanobacteriales</taxon>
        <taxon>Methanobacteriaceae</taxon>
        <taxon>Methanobacterium</taxon>
    </lineage>
</organism>
<keyword evidence="3 6" id="KW-0812">Transmembrane</keyword>
<feature type="transmembrane region" description="Helical" evidence="6">
    <location>
        <begin position="67"/>
        <end position="91"/>
    </location>
</feature>
<evidence type="ECO:0000256" key="6">
    <source>
        <dbReference type="SAM" id="Phobius"/>
    </source>
</evidence>
<evidence type="ECO:0000259" key="7">
    <source>
        <dbReference type="Pfam" id="PF13190"/>
    </source>
</evidence>
<protein>
    <submittedName>
        <fullName evidence="8">PDGLE domain-containing protein</fullName>
    </submittedName>
</protein>
<accession>A0A8T5USZ9</accession>
<feature type="domain" description="PDGLE" evidence="7">
    <location>
        <begin position="6"/>
        <end position="93"/>
    </location>
</feature>
<evidence type="ECO:0000256" key="2">
    <source>
        <dbReference type="ARBA" id="ARBA00022475"/>
    </source>
</evidence>
<dbReference type="AlphaFoldDB" id="A0A8T5USZ9"/>
<feature type="transmembrane region" description="Helical" evidence="6">
    <location>
        <begin position="7"/>
        <end position="27"/>
    </location>
</feature>
<gene>
    <name evidence="8" type="ORF">K8N75_12665</name>
</gene>
<proteinExistence type="predicted"/>
<evidence type="ECO:0000256" key="3">
    <source>
        <dbReference type="ARBA" id="ARBA00022692"/>
    </source>
</evidence>
<keyword evidence="4 6" id="KW-1133">Transmembrane helix</keyword>
<dbReference type="InterPro" id="IPR025937">
    <property type="entry name" value="PDGLE_dom"/>
</dbReference>
<dbReference type="EMBL" id="JAIOUQ010000016">
    <property type="protein sequence ID" value="MBZ2166888.1"/>
    <property type="molecule type" value="Genomic_DNA"/>
</dbReference>
<keyword evidence="2" id="KW-1003">Cell membrane</keyword>
<keyword evidence="5 6" id="KW-0472">Membrane</keyword>
<evidence type="ECO:0000256" key="5">
    <source>
        <dbReference type="ARBA" id="ARBA00023136"/>
    </source>
</evidence>
<reference evidence="9" key="1">
    <citation type="journal article" date="2022" name="Microbiol. Resour. Announc.">
        <title>Draft Genome Sequence of a Methanogenic Archaeon from West Spitsbergen Permafrost.</title>
        <authorList>
            <person name="Trubitsyn V."/>
            <person name="Rivkina E."/>
            <person name="Shcherbakova V."/>
        </authorList>
    </citation>
    <scope>NUCLEOTIDE SEQUENCE [LARGE SCALE GENOMIC DNA]</scope>
    <source>
        <strain evidence="9">VT</strain>
    </source>
</reference>
<keyword evidence="9" id="KW-1185">Reference proteome</keyword>
<dbReference type="RefSeq" id="WP_223792433.1">
    <property type="nucleotide sequence ID" value="NZ_JAIOUQ010000016.1"/>
</dbReference>
<evidence type="ECO:0000256" key="1">
    <source>
        <dbReference type="ARBA" id="ARBA00004236"/>
    </source>
</evidence>
<comment type="subcellular location">
    <subcellularLocation>
        <location evidence="1">Cell membrane</location>
    </subcellularLocation>
</comment>
<evidence type="ECO:0000256" key="4">
    <source>
        <dbReference type="ARBA" id="ARBA00022989"/>
    </source>
</evidence>
<name>A0A8T5USZ9_9EURY</name>
<dbReference type="Proteomes" id="UP000825933">
    <property type="component" value="Unassembled WGS sequence"/>
</dbReference>
<evidence type="ECO:0000313" key="8">
    <source>
        <dbReference type="EMBL" id="MBZ2166888.1"/>
    </source>
</evidence>